<gene>
    <name evidence="9" type="primary">LOC109071322</name>
</gene>
<feature type="region of interest" description="Disordered" evidence="7">
    <location>
        <begin position="232"/>
        <end position="664"/>
    </location>
</feature>
<protein>
    <recommendedName>
        <fullName evidence="4">Pleckstrin homology-like domain family B member 1</fullName>
    </recommendedName>
    <alternativeName>
        <fullName evidence="5">Protein LL5-alpha</fullName>
    </alternativeName>
</protein>
<feature type="compositionally biased region" description="Polar residues" evidence="7">
    <location>
        <begin position="326"/>
        <end position="335"/>
    </location>
</feature>
<dbReference type="PROSITE" id="PS50003">
    <property type="entry name" value="PH_DOMAIN"/>
    <property type="match status" value="1"/>
</dbReference>
<dbReference type="CDD" id="cd22713">
    <property type="entry name" value="FHA_PHLB1"/>
    <property type="match status" value="1"/>
</dbReference>
<feature type="region of interest" description="Disordered" evidence="7">
    <location>
        <begin position="189"/>
        <end position="213"/>
    </location>
</feature>
<evidence type="ECO:0000259" key="8">
    <source>
        <dbReference type="PROSITE" id="PS50003"/>
    </source>
</evidence>
<feature type="region of interest" description="Disordered" evidence="7">
    <location>
        <begin position="1140"/>
        <end position="1200"/>
    </location>
</feature>
<feature type="region of interest" description="Disordered" evidence="7">
    <location>
        <begin position="1325"/>
        <end position="1346"/>
    </location>
</feature>
<dbReference type="InterPro" id="IPR000253">
    <property type="entry name" value="FHA_dom"/>
</dbReference>
<dbReference type="Pfam" id="PF00169">
    <property type="entry name" value="PH"/>
    <property type="match status" value="1"/>
</dbReference>
<dbReference type="SMART" id="SM00233">
    <property type="entry name" value="PH"/>
    <property type="match status" value="1"/>
</dbReference>
<dbReference type="InterPro" id="IPR001849">
    <property type="entry name" value="PH_domain"/>
</dbReference>
<keyword evidence="2" id="KW-0597">Phosphoprotein</keyword>
<evidence type="ECO:0000256" key="2">
    <source>
        <dbReference type="ARBA" id="ARBA00022553"/>
    </source>
</evidence>
<feature type="compositionally biased region" description="Basic and acidic residues" evidence="7">
    <location>
        <begin position="745"/>
        <end position="758"/>
    </location>
</feature>
<accession>A0A9R0AEM8</accession>
<evidence type="ECO:0000256" key="6">
    <source>
        <dbReference type="SAM" id="Coils"/>
    </source>
</evidence>
<feature type="coiled-coil region" evidence="6">
    <location>
        <begin position="1356"/>
        <end position="1415"/>
    </location>
</feature>
<feature type="compositionally biased region" description="Polar residues" evidence="7">
    <location>
        <begin position="453"/>
        <end position="479"/>
    </location>
</feature>
<feature type="region of interest" description="Disordered" evidence="7">
    <location>
        <begin position="720"/>
        <end position="789"/>
    </location>
</feature>
<reference evidence="9" key="1">
    <citation type="submission" date="2025-08" db="UniProtKB">
        <authorList>
            <consortium name="RefSeq"/>
        </authorList>
    </citation>
    <scope>IDENTIFICATION</scope>
    <source>
        <tissue evidence="9">Muscle</tissue>
    </source>
</reference>
<name>A0A9R0AEM8_CYPCA</name>
<dbReference type="SMR" id="A0A9R0AEM8"/>
<feature type="compositionally biased region" description="Low complexity" evidence="7">
    <location>
        <begin position="606"/>
        <end position="628"/>
    </location>
</feature>
<feature type="compositionally biased region" description="Pro residues" evidence="7">
    <location>
        <begin position="480"/>
        <end position="489"/>
    </location>
</feature>
<feature type="compositionally biased region" description="Polar residues" evidence="7">
    <location>
        <begin position="1184"/>
        <end position="1199"/>
    </location>
</feature>
<dbReference type="FunFam" id="2.30.29.30:FF:000006">
    <property type="entry name" value="Pleckstrin homology like domain family B member 1"/>
    <property type="match status" value="1"/>
</dbReference>
<evidence type="ECO:0000256" key="3">
    <source>
        <dbReference type="ARBA" id="ARBA00023054"/>
    </source>
</evidence>
<proteinExistence type="predicted"/>
<evidence type="ECO:0000256" key="7">
    <source>
        <dbReference type="SAM" id="MobiDB-lite"/>
    </source>
</evidence>
<keyword evidence="3 6" id="KW-0175">Coiled coil</keyword>
<dbReference type="PANTHER" id="PTHR12156">
    <property type="entry name" value="PLECKSTRIN HOMOLOGY-LIKE DOMAIN, FAMILY B, MEMBER 3"/>
    <property type="match status" value="1"/>
</dbReference>
<feature type="compositionally biased region" description="Polar residues" evidence="7">
    <location>
        <begin position="760"/>
        <end position="782"/>
    </location>
</feature>
<evidence type="ECO:0000256" key="5">
    <source>
        <dbReference type="ARBA" id="ARBA00077655"/>
    </source>
</evidence>
<dbReference type="CDD" id="cd14673">
    <property type="entry name" value="PH_PHLDB1_2"/>
    <property type="match status" value="1"/>
</dbReference>
<dbReference type="GO" id="GO:0070507">
    <property type="term" value="P:regulation of microtubule cytoskeleton organization"/>
    <property type="evidence" value="ECO:0007669"/>
    <property type="project" value="TreeGrafter"/>
</dbReference>
<feature type="domain" description="PH" evidence="8">
    <location>
        <begin position="1464"/>
        <end position="1577"/>
    </location>
</feature>
<dbReference type="Proteomes" id="UP001155660">
    <property type="component" value="Chromosome B15"/>
</dbReference>
<evidence type="ECO:0000256" key="1">
    <source>
        <dbReference type="ARBA" id="ARBA00022481"/>
    </source>
</evidence>
<feature type="compositionally biased region" description="Low complexity" evidence="7">
    <location>
        <begin position="293"/>
        <end position="311"/>
    </location>
</feature>
<dbReference type="InterPro" id="IPR052212">
    <property type="entry name" value="PH-like_domain"/>
</dbReference>
<feature type="compositionally biased region" description="Low complexity" evidence="7">
    <location>
        <begin position="237"/>
        <end position="251"/>
    </location>
</feature>
<feature type="compositionally biased region" description="Low complexity" evidence="7">
    <location>
        <begin position="414"/>
        <end position="426"/>
    </location>
</feature>
<evidence type="ECO:0000256" key="4">
    <source>
        <dbReference type="ARBA" id="ARBA00069090"/>
    </source>
</evidence>
<evidence type="ECO:0000313" key="9">
    <source>
        <dbReference type="RefSeq" id="XP_042595285.1"/>
    </source>
</evidence>
<dbReference type="FunFam" id="2.60.200.20:FF:000004">
    <property type="entry name" value="pleckstrin homology-like domain family B member 1 isoform X1"/>
    <property type="match status" value="1"/>
</dbReference>
<organism evidence="9">
    <name type="scientific">Cyprinus carpio</name>
    <name type="common">Common carp</name>
    <dbReference type="NCBI Taxonomy" id="7962"/>
    <lineage>
        <taxon>Eukaryota</taxon>
        <taxon>Metazoa</taxon>
        <taxon>Chordata</taxon>
        <taxon>Craniata</taxon>
        <taxon>Vertebrata</taxon>
        <taxon>Euteleostomi</taxon>
        <taxon>Actinopterygii</taxon>
        <taxon>Neopterygii</taxon>
        <taxon>Teleostei</taxon>
        <taxon>Ostariophysi</taxon>
        <taxon>Cypriniformes</taxon>
        <taxon>Cyprinidae</taxon>
        <taxon>Cyprininae</taxon>
        <taxon>Cyprinus</taxon>
    </lineage>
</organism>
<dbReference type="GeneID" id="109071322"/>
<dbReference type="RefSeq" id="XP_042595285.1">
    <property type="nucleotide sequence ID" value="XM_042739351.1"/>
</dbReference>
<dbReference type="Pfam" id="PF00498">
    <property type="entry name" value="FHA"/>
    <property type="match status" value="1"/>
</dbReference>
<feature type="coiled-coil region" evidence="6">
    <location>
        <begin position="803"/>
        <end position="876"/>
    </location>
</feature>
<keyword evidence="1" id="KW-0488">Methylation</keyword>
<dbReference type="GO" id="GO:0045180">
    <property type="term" value="C:basal cortex"/>
    <property type="evidence" value="ECO:0007669"/>
    <property type="project" value="TreeGrafter"/>
</dbReference>
<dbReference type="InterPro" id="IPR037810">
    <property type="entry name" value="PHLDB1/2/3_PH"/>
</dbReference>
<sequence>MEALCLLDNWNKDSHVPERVSENTLVMDSLNQNLTSRHQSHQVLQSTPLDLIETGKALKVQAERPHLVSLGSGRLSTAITLLPLPEGKTTLGHGAMDINIQGPGIAAQHCFIENKAGLIMLHPCGNQCSMDGLPVTKPVRLSQGCMLCFGQSAFFRFNHPEEAFRMKSMMPEGGQTVGVKNWAYTDSENLVNGNHPSGVPKSHLVSNERVRPEHSAIVSSIEKDLQDIMDSLVMDDPQPSSSESKKPSGQPISQSPLSPMLNGGGRFLLSPPTSPGAMSVGSSYENTSPPFSPLSSPSAASSGSYASPSPSGCQNQLHMLPPVPVRSSSYNYTSQPPIPQPRTILPSYSGGNSGSKVPESPRLQRKALLEAPPSPKPSRRGLNQDSLVAKTPDSPIQTHILPSVSISTAPTDHPSVSRVPVPGSPRLTPKFSTASPSSSPSSPRTKTAIVLQDRSSSPFREQPQPDRSLTSSPSNQLSPPSRPFQPPLDPIVHIIQGGPPHPHPRTLQPPESPRLARRNLEGSSMRELPPLSPSIARRGVPVLPGALPGTLRTPESPSPRMVPESPRLRRKAGSPTEEPFSPRGVRARSPSPTSGLMGEGSGEKGSFGNSLSSAFSLSSLPGSSPRSSPRSHRKMSVGHRDLRMPHPGMRERKNSITEISDNEDDLLEYHRRQREERLREQEMERLERQRLETILNLCAEYNKGDGPAGDLGRMGVSGFGSRDGLNVRRPSLDSVSSASLRVAQRHRESQGENLKEDNSSTESAQQDGRTPTALLNGQNGQAEDSLGSGSIGRLELGYLEEERVRVLAKVDELKARITELEQQLQESKQEAEMERALLQGERQAELEQIEAETEIINQLQHKLSELENTIQREKDKACHSVGWPLKAHSGLDCHPQEAETLEAVTKQFEDLEFQQLEKESSLEEERETISQQLLQDKAQYNSSVAKRKEKVAALESQANQLGIQAAQECERLVKDRSMTLQLLQKEKERLANLERRYQSLTGGKTFPKSSNNIKEEYLKLSDVYKMYGSDCHDIQLANASSHGLSLALDPAVTAPREEYVTVGQLNQIYGMPKVESSPTSPIQLLQSSLADSAFSCLPSPHGSSLSLSFEHQSDWGRPQMPVLDLERWYQEVMAARDANHLCPPPPLPAKAFSSRKPAQQVYRSRLDSDTSQSSISRPKISAGLSPTYTTATLGRNSPARSPLMVANSTGSLPRNLAATLQDIETKRQLALQQKEFLPSVFESSSSTDSPTGQQVIEEQRRRLAELKQKAAVEAQCQWEALHGSQTQLNSPFSSTSGPVVHHSILHHTAPSSGEQAYDTLSLESSDSMDTSISTGNNSACSPDNMSSASGMDALKIEEMEKMLKEAQLEKARLIESRERETQARKLMLEEERRRREEAEKRLQEETVHRQQLIEKEVKMRAKNFSQARPMTRYLPIRKEEFDLRTHIESSGHSVDTCYHVILTEKMCKGYLVKMGGKIKSWRKRWFVFDRLKRTFSYYADKHESKLKGVIYFQAIEEVYYDHLRSATKKGFFNLNLTNSPNPSLTFCVKTHDRLYYMVAPSAEAMRIWMDVIVTGAEGYTQFMN</sequence>
<dbReference type="PANTHER" id="PTHR12156:SF30">
    <property type="entry name" value="PLECKSTRIN HOMOLOGY-LIKE DOMAIN FAMILY B MEMBER 1 ISOFORM X1"/>
    <property type="match status" value="1"/>
</dbReference>
<feature type="compositionally biased region" description="Basic and acidic residues" evidence="7">
    <location>
        <begin position="638"/>
        <end position="655"/>
    </location>
</feature>
<feature type="coiled-coil region" evidence="6">
    <location>
        <begin position="976"/>
        <end position="1003"/>
    </location>
</feature>